<dbReference type="SUPFAM" id="SSF51735">
    <property type="entry name" value="NAD(P)-binding Rossmann-fold domains"/>
    <property type="match status" value="1"/>
</dbReference>
<dbReference type="GO" id="GO:0006108">
    <property type="term" value="P:malate metabolic process"/>
    <property type="evidence" value="ECO:0007669"/>
    <property type="project" value="TreeGrafter"/>
</dbReference>
<evidence type="ECO:0000313" key="3">
    <source>
        <dbReference type="WBParaSite" id="nRc.2.0.1.t02325-RA"/>
    </source>
</evidence>
<dbReference type="InterPro" id="IPR036291">
    <property type="entry name" value="NAD(P)-bd_dom_sf"/>
</dbReference>
<organism evidence="2 3">
    <name type="scientific">Romanomermis culicivorax</name>
    <name type="common">Nematode worm</name>
    <dbReference type="NCBI Taxonomy" id="13658"/>
    <lineage>
        <taxon>Eukaryota</taxon>
        <taxon>Metazoa</taxon>
        <taxon>Ecdysozoa</taxon>
        <taxon>Nematoda</taxon>
        <taxon>Enoplea</taxon>
        <taxon>Dorylaimia</taxon>
        <taxon>Mermithida</taxon>
        <taxon>Mermithoidea</taxon>
        <taxon>Mermithidae</taxon>
        <taxon>Romanomermis</taxon>
    </lineage>
</organism>
<feature type="domain" description="Malic enzyme NAD-binding" evidence="1">
    <location>
        <begin position="1"/>
        <end position="96"/>
    </location>
</feature>
<dbReference type="GO" id="GO:0005739">
    <property type="term" value="C:mitochondrion"/>
    <property type="evidence" value="ECO:0007669"/>
    <property type="project" value="TreeGrafter"/>
</dbReference>
<name>A0A915HLG7_ROMCU</name>
<evidence type="ECO:0000313" key="2">
    <source>
        <dbReference type="Proteomes" id="UP000887565"/>
    </source>
</evidence>
<protein>
    <submittedName>
        <fullName evidence="3">Malic enzyme NAD-binding domain-containing protein</fullName>
    </submittedName>
</protein>
<dbReference type="WBParaSite" id="nRc.2.0.1.t02325-RA">
    <property type="protein sequence ID" value="nRc.2.0.1.t02325-RA"/>
    <property type="gene ID" value="nRc.2.0.1.g02325"/>
</dbReference>
<dbReference type="AlphaFoldDB" id="A0A915HLG7"/>
<proteinExistence type="predicted"/>
<dbReference type="GO" id="GO:0004473">
    <property type="term" value="F:malate dehydrogenase (decarboxylating) (NADP+) activity"/>
    <property type="evidence" value="ECO:0007669"/>
    <property type="project" value="TreeGrafter"/>
</dbReference>
<dbReference type="OMA" id="VSINTIW"/>
<dbReference type="Gene3D" id="3.40.50.720">
    <property type="entry name" value="NAD(P)-binding Rossmann-like Domain"/>
    <property type="match status" value="1"/>
</dbReference>
<dbReference type="InterPro" id="IPR012302">
    <property type="entry name" value="Malic_NAD-bd"/>
</dbReference>
<dbReference type="GO" id="GO:0051287">
    <property type="term" value="F:NAD binding"/>
    <property type="evidence" value="ECO:0007669"/>
    <property type="project" value="InterPro"/>
</dbReference>
<keyword evidence="2" id="KW-1185">Reference proteome</keyword>
<dbReference type="SMART" id="SM00919">
    <property type="entry name" value="Malic_M"/>
    <property type="match status" value="1"/>
</dbReference>
<accession>A0A915HLG7</accession>
<reference evidence="3" key="1">
    <citation type="submission" date="2022-11" db="UniProtKB">
        <authorList>
            <consortium name="WormBaseParasite"/>
        </authorList>
    </citation>
    <scope>IDENTIFICATION</scope>
</reference>
<dbReference type="PANTHER" id="PTHR23406">
    <property type="entry name" value="MALIC ENZYME-RELATED"/>
    <property type="match status" value="1"/>
</dbReference>
<dbReference type="PANTHER" id="PTHR23406:SF90">
    <property type="entry name" value="MALIC ENZYME-RELATED"/>
    <property type="match status" value="1"/>
</dbReference>
<sequence>GNAIFASGSPFATVELNGKTYSPGQGNNAYIFPGVALAVILFQVRHVPDELFLIASEVLSSVLTQEQMAKGRVYPPLTDIPEISVKIAVECSKYCYKMGIASQYPEPEDKEEFIRAQLYDCEYKTYKPDVYDWPDNLMKFS</sequence>
<evidence type="ECO:0000259" key="1">
    <source>
        <dbReference type="SMART" id="SM00919"/>
    </source>
</evidence>
<dbReference type="Proteomes" id="UP000887565">
    <property type="component" value="Unplaced"/>
</dbReference>
<dbReference type="Pfam" id="PF03949">
    <property type="entry name" value="Malic_M"/>
    <property type="match status" value="1"/>
</dbReference>